<protein>
    <submittedName>
        <fullName evidence="2">Uncharacterized protein</fullName>
    </submittedName>
</protein>
<dbReference type="Proteomes" id="UP000199331">
    <property type="component" value="Unassembled WGS sequence"/>
</dbReference>
<reference evidence="3" key="1">
    <citation type="submission" date="2016-10" db="EMBL/GenBank/DDBJ databases">
        <authorList>
            <person name="Varghese N."/>
            <person name="Submissions S."/>
        </authorList>
    </citation>
    <scope>NUCLEOTIDE SEQUENCE [LARGE SCALE GENOMIC DNA]</scope>
    <source>
        <strain evidence="3">CGMCC 1.7715</strain>
    </source>
</reference>
<name>A0A1I5LIG5_9SPHN</name>
<organism evidence="2 3">
    <name type="scientific">Qipengyuania nanhaisediminis</name>
    <dbReference type="NCBI Taxonomy" id="604088"/>
    <lineage>
        <taxon>Bacteria</taxon>
        <taxon>Pseudomonadati</taxon>
        <taxon>Pseudomonadota</taxon>
        <taxon>Alphaproteobacteria</taxon>
        <taxon>Sphingomonadales</taxon>
        <taxon>Erythrobacteraceae</taxon>
        <taxon>Qipengyuania</taxon>
    </lineage>
</organism>
<keyword evidence="1" id="KW-0472">Membrane</keyword>
<dbReference type="OrthoDB" id="7405163at2"/>
<evidence type="ECO:0000313" key="3">
    <source>
        <dbReference type="Proteomes" id="UP000199331"/>
    </source>
</evidence>
<keyword evidence="1" id="KW-1133">Transmembrane helix</keyword>
<gene>
    <name evidence="2" type="ORF">SAMN04488060_1016</name>
</gene>
<keyword evidence="1" id="KW-0812">Transmembrane</keyword>
<feature type="transmembrane region" description="Helical" evidence="1">
    <location>
        <begin position="29"/>
        <end position="51"/>
    </location>
</feature>
<dbReference type="STRING" id="604088.SAMN04488060_1016"/>
<dbReference type="RefSeq" id="WP_090477931.1">
    <property type="nucleotide sequence ID" value="NZ_FOWZ01000001.1"/>
</dbReference>
<dbReference type="EMBL" id="FOWZ01000001">
    <property type="protein sequence ID" value="SFO96626.1"/>
    <property type="molecule type" value="Genomic_DNA"/>
</dbReference>
<evidence type="ECO:0000313" key="2">
    <source>
        <dbReference type="EMBL" id="SFO96626.1"/>
    </source>
</evidence>
<sequence>MIGLVTIVIGLAMIAAGLGMFPDLEEIPTFLGVIFVLFGAILVWAGIYNIWLGIQRRRAYAGGRERKGTARLFHTPTGDDGSVYVLFATSYGEWLVSVSTSGIEHLLDDLGGEGVPAKAYMGTNDKLYGLDIAGVRTKAISAGDPFEGKFRERIERAQALAEKHNRLAAERRS</sequence>
<keyword evidence="3" id="KW-1185">Reference proteome</keyword>
<dbReference type="AlphaFoldDB" id="A0A1I5LIG5"/>
<evidence type="ECO:0000256" key="1">
    <source>
        <dbReference type="SAM" id="Phobius"/>
    </source>
</evidence>
<proteinExistence type="predicted"/>
<accession>A0A1I5LIG5</accession>